<organism evidence="2 3">
    <name type="scientific">Desulfonatronospira thiodismutans ASO3-1</name>
    <dbReference type="NCBI Taxonomy" id="555779"/>
    <lineage>
        <taxon>Bacteria</taxon>
        <taxon>Pseudomonadati</taxon>
        <taxon>Thermodesulfobacteriota</taxon>
        <taxon>Desulfovibrionia</taxon>
        <taxon>Desulfovibrionales</taxon>
        <taxon>Desulfonatronovibrionaceae</taxon>
        <taxon>Desulfonatronospira</taxon>
    </lineage>
</organism>
<dbReference type="Proteomes" id="UP000005496">
    <property type="component" value="Unassembled WGS sequence"/>
</dbReference>
<dbReference type="OrthoDB" id="9809421at2"/>
<protein>
    <recommendedName>
        <fullName evidence="1">NYN domain-containing protein</fullName>
    </recommendedName>
</protein>
<accession>D6SUZ1</accession>
<dbReference type="InterPro" id="IPR047140">
    <property type="entry name" value="LabA"/>
</dbReference>
<sequence length="214" mass="24542">MPTKKITYLVDGFNLYHSVRKAGKQLKASTKWLDLKSLCISMIHNFKPKADKLELENIYYFSAYAYHLNDPDMVQRHKSLVACLEDTGVKVEINRFKYKAIDCPFCNKTIPKYEEKETDVSIALKLQEIFIKDECDVAILVSGDTDLAPAVRLAIKLFPAKHTFFAFPAFRKNNELAKLCSGSITIKPKQYSKHQLPNPYILQNSSKIFKPASW</sequence>
<dbReference type="eggNOG" id="COG1432">
    <property type="taxonomic scope" value="Bacteria"/>
</dbReference>
<dbReference type="PANTHER" id="PTHR35458">
    <property type="entry name" value="SLR0755 PROTEIN"/>
    <property type="match status" value="1"/>
</dbReference>
<evidence type="ECO:0000259" key="1">
    <source>
        <dbReference type="Pfam" id="PF01936"/>
    </source>
</evidence>
<dbReference type="InterPro" id="IPR021139">
    <property type="entry name" value="NYN"/>
</dbReference>
<dbReference type="Gene3D" id="3.40.50.1010">
    <property type="entry name" value="5'-nuclease"/>
    <property type="match status" value="1"/>
</dbReference>
<reference evidence="2" key="1">
    <citation type="submission" date="2010-05" db="EMBL/GenBank/DDBJ databases">
        <title>The draft genome of Desulfonatronospira thiodismutans ASO3-1.</title>
        <authorList>
            <consortium name="US DOE Joint Genome Institute (JGI-PGF)"/>
            <person name="Lucas S."/>
            <person name="Copeland A."/>
            <person name="Lapidus A."/>
            <person name="Cheng J.-F."/>
            <person name="Bruce D."/>
            <person name="Goodwin L."/>
            <person name="Pitluck S."/>
            <person name="Chertkov O."/>
            <person name="Brettin T."/>
            <person name="Detter J.C."/>
            <person name="Han C."/>
            <person name="Land M.L."/>
            <person name="Hauser L."/>
            <person name="Kyrpides N."/>
            <person name="Mikhailova N."/>
            <person name="Muyzer G."/>
            <person name="Woyke T."/>
        </authorList>
    </citation>
    <scope>NUCLEOTIDE SEQUENCE [LARGE SCALE GENOMIC DNA]</scope>
    <source>
        <strain evidence="2">ASO3-1</strain>
    </source>
</reference>
<dbReference type="PANTHER" id="PTHR35458:SF8">
    <property type="entry name" value="SLR0650 PROTEIN"/>
    <property type="match status" value="1"/>
</dbReference>
<feature type="domain" description="NYN" evidence="1">
    <location>
        <begin position="9"/>
        <end position="153"/>
    </location>
</feature>
<gene>
    <name evidence="2" type="ORF">Dthio_PD0035</name>
</gene>
<evidence type="ECO:0000313" key="2">
    <source>
        <dbReference type="EMBL" id="EFI32747.1"/>
    </source>
</evidence>
<dbReference type="Pfam" id="PF01936">
    <property type="entry name" value="NYN"/>
    <property type="match status" value="1"/>
</dbReference>
<keyword evidence="3" id="KW-1185">Reference proteome</keyword>
<dbReference type="GO" id="GO:0004540">
    <property type="term" value="F:RNA nuclease activity"/>
    <property type="evidence" value="ECO:0007669"/>
    <property type="project" value="InterPro"/>
</dbReference>
<evidence type="ECO:0000313" key="3">
    <source>
        <dbReference type="Proteomes" id="UP000005496"/>
    </source>
</evidence>
<name>D6SUZ1_9BACT</name>
<comment type="caution">
    <text evidence="2">The sequence shown here is derived from an EMBL/GenBank/DDBJ whole genome shotgun (WGS) entry which is preliminary data.</text>
</comment>
<dbReference type="RefSeq" id="WP_008871841.1">
    <property type="nucleotide sequence ID" value="NZ_ACJN02000005.1"/>
</dbReference>
<dbReference type="CDD" id="cd18722">
    <property type="entry name" value="PIN_NicB-like"/>
    <property type="match status" value="1"/>
</dbReference>
<dbReference type="AlphaFoldDB" id="D6SUZ1"/>
<dbReference type="EMBL" id="ACJN02000005">
    <property type="protein sequence ID" value="EFI32747.1"/>
    <property type="molecule type" value="Genomic_DNA"/>
</dbReference>
<proteinExistence type="predicted"/>